<organism evidence="8">
    <name type="scientific">Klebsiella sp. 264(1)</name>
    <dbReference type="NCBI Taxonomy" id="1497835"/>
    <lineage>
        <taxon>Bacteria</taxon>
        <taxon>Pseudomonadati</taxon>
        <taxon>Pseudomonadota</taxon>
        <taxon>Gammaproteobacteria</taxon>
        <taxon>Enterobacterales</taxon>
        <taxon>Enterobacteriaceae</taxon>
        <taxon>Klebsiella/Raoultella group</taxon>
        <taxon>Klebsiella</taxon>
    </lineage>
</organism>
<protein>
    <recommendedName>
        <fullName evidence="6">Putative O-antigen transporter</fullName>
    </recommendedName>
</protein>
<feature type="transmembrane region" description="Helical" evidence="7">
    <location>
        <begin position="211"/>
        <end position="227"/>
    </location>
</feature>
<comment type="subcellular location">
    <subcellularLocation>
        <location evidence="1">Cell membrane</location>
        <topology evidence="1">Multi-pass membrane protein</topology>
    </subcellularLocation>
</comment>
<feature type="transmembrane region" description="Helical" evidence="7">
    <location>
        <begin position="406"/>
        <end position="423"/>
    </location>
</feature>
<evidence type="ECO:0000256" key="2">
    <source>
        <dbReference type="ARBA" id="ARBA00022475"/>
    </source>
</evidence>
<keyword evidence="3 7" id="KW-0812">Transmembrane</keyword>
<feature type="transmembrane region" description="Helical" evidence="7">
    <location>
        <begin position="12"/>
        <end position="34"/>
    </location>
</feature>
<evidence type="ECO:0000256" key="1">
    <source>
        <dbReference type="ARBA" id="ARBA00004651"/>
    </source>
</evidence>
<evidence type="ECO:0000256" key="3">
    <source>
        <dbReference type="ARBA" id="ARBA00022692"/>
    </source>
</evidence>
<evidence type="ECO:0000256" key="5">
    <source>
        <dbReference type="ARBA" id="ARBA00023136"/>
    </source>
</evidence>
<feature type="transmembrane region" description="Helical" evidence="7">
    <location>
        <begin position="147"/>
        <end position="165"/>
    </location>
</feature>
<feature type="transmembrane region" description="Helical" evidence="7">
    <location>
        <begin position="171"/>
        <end position="190"/>
    </location>
</feature>
<evidence type="ECO:0000256" key="6">
    <source>
        <dbReference type="ARBA" id="ARBA00049738"/>
    </source>
</evidence>
<proteinExistence type="predicted"/>
<evidence type="ECO:0000256" key="4">
    <source>
        <dbReference type="ARBA" id="ARBA00022989"/>
    </source>
</evidence>
<sequence length="424" mass="48914">MNKGIISTASYYVFFSLLTQSLTLVSQLLLMKYFSIRDYGYMGISFEAYIFLQMIVPNALRNFYLQKIRTSGHGNNELLLDKLVKFQIYIGSIIIFTFGCIVAFLYRLDLFLSILIIATGILSSIIQPLQAFWLANNRRFLVIAKDLSSAFLFLLSIVVLIYYFSVSIKSIVILQFIIFSVVPCCFYIHYRLNREENSKTPLNIEILNKSDIYALLIFMMIFLVNTMHNKFGVMFLNKYTTLTEVAIYLAAFKFMNPVFFVQSSLISAYMPKFIHEKELHFDYKLFLSFFIPGIIISSCVYFAFPFVVSILSIEKYLSSYPLIKIGCLFILVVFLYGALSNYISVSGGKNYILLANLIALGLMLFFCFLNRDSDNLSIFVMHVFVLAECIVGISYYIYLKFKKIKISILYILSFSSCIILSFFI</sequence>
<feature type="transmembrane region" description="Helical" evidence="7">
    <location>
        <begin position="86"/>
        <end position="106"/>
    </location>
</feature>
<feature type="transmembrane region" description="Helical" evidence="7">
    <location>
        <begin position="112"/>
        <end position="135"/>
    </location>
</feature>
<dbReference type="AlphaFoldDB" id="A0A0N7KWI9"/>
<dbReference type="PANTHER" id="PTHR30250">
    <property type="entry name" value="PST FAMILY PREDICTED COLANIC ACID TRANSPORTER"/>
    <property type="match status" value="1"/>
</dbReference>
<gene>
    <name evidence="8" type="primary">wzx</name>
</gene>
<feature type="transmembrane region" description="Helical" evidence="7">
    <location>
        <begin position="319"/>
        <end position="339"/>
    </location>
</feature>
<keyword evidence="2" id="KW-1003">Cell membrane</keyword>
<evidence type="ECO:0000256" key="7">
    <source>
        <dbReference type="SAM" id="Phobius"/>
    </source>
</evidence>
<feature type="transmembrane region" description="Helical" evidence="7">
    <location>
        <begin position="46"/>
        <end position="65"/>
    </location>
</feature>
<dbReference type="PANTHER" id="PTHR30250:SF11">
    <property type="entry name" value="O-ANTIGEN TRANSPORTER-RELATED"/>
    <property type="match status" value="1"/>
</dbReference>
<feature type="transmembrane region" description="Helical" evidence="7">
    <location>
        <begin position="377"/>
        <end position="399"/>
    </location>
</feature>
<reference evidence="8" key="1">
    <citation type="submission" date="2014-04" db="EMBL/GenBank/DDBJ databases">
        <authorList>
            <person name="Harrison E."/>
        </authorList>
    </citation>
    <scope>NUCLEOTIDE SEQUENCE</scope>
    <source>
        <strain evidence="8">264</strain>
    </source>
</reference>
<keyword evidence="5 7" id="KW-0472">Membrane</keyword>
<feature type="transmembrane region" description="Helical" evidence="7">
    <location>
        <begin position="351"/>
        <end position="371"/>
    </location>
</feature>
<dbReference type="EMBL" id="AB924603">
    <property type="protein sequence ID" value="BAT24249.1"/>
    <property type="molecule type" value="Genomic_DNA"/>
</dbReference>
<name>A0A0N7KWI9_9ENTR</name>
<keyword evidence="4 7" id="KW-1133">Transmembrane helix</keyword>
<dbReference type="GO" id="GO:0005886">
    <property type="term" value="C:plasma membrane"/>
    <property type="evidence" value="ECO:0007669"/>
    <property type="project" value="UniProtKB-SubCell"/>
</dbReference>
<dbReference type="InterPro" id="IPR050833">
    <property type="entry name" value="Poly_Biosynth_Transport"/>
</dbReference>
<reference evidence="8" key="2">
    <citation type="journal article" date="2015" name="Sci. Rep.">
        <title>Genetic analysis of capsular polysaccharide synthesis gene clusters in 79 capsular types of Klebsiella spp.</title>
        <authorList>
            <person name="Pan Y.J."/>
            <person name="Lin T.L."/>
            <person name="Chen C.T."/>
            <person name="Chen Y.Y."/>
            <person name="Hsieh P.F."/>
            <person name="Hsu C.R."/>
            <person name="Wu M.C."/>
            <person name="Wang J.T."/>
        </authorList>
    </citation>
    <scope>NUCLEOTIDE SEQUENCE</scope>
    <source>
        <strain evidence="8">264</strain>
    </source>
</reference>
<evidence type="ECO:0000313" key="8">
    <source>
        <dbReference type="EMBL" id="BAT24249.1"/>
    </source>
</evidence>
<feature type="transmembrane region" description="Helical" evidence="7">
    <location>
        <begin position="247"/>
        <end position="269"/>
    </location>
</feature>
<accession>A0A0N7KWI9</accession>
<feature type="transmembrane region" description="Helical" evidence="7">
    <location>
        <begin position="289"/>
        <end position="313"/>
    </location>
</feature>